<evidence type="ECO:0000256" key="1">
    <source>
        <dbReference type="SAM" id="MobiDB-lite"/>
    </source>
</evidence>
<sequence>MNTPALPQTECGAQPVATPDLTQSDSSAGAQPAPTNPDPAIPLIRTRAPREHCPIWKIYKADHHDDANEASAEARLLAQKKQKAQTKTQNRKRKREAVEANIEYKQTFHGAPVKYAFLKNLWENSQPIRPGTYQVVSHSTRPSHLIANFGRNLALKQDPDPEINYEPYSVNDYPENEQSDEQARRIAFDRELGSFLGAGAATTSRQRPKTTLL</sequence>
<feature type="region of interest" description="Disordered" evidence="1">
    <location>
        <begin position="156"/>
        <end position="182"/>
    </location>
</feature>
<evidence type="ECO:0000313" key="3">
    <source>
        <dbReference type="Proteomes" id="UP000799118"/>
    </source>
</evidence>
<keyword evidence="3" id="KW-1185">Reference proteome</keyword>
<gene>
    <name evidence="2" type="ORF">BT96DRAFT_918201</name>
</gene>
<name>A0A6A4HTL2_9AGAR</name>
<feature type="region of interest" description="Disordered" evidence="1">
    <location>
        <begin position="1"/>
        <end position="47"/>
    </location>
</feature>
<protein>
    <submittedName>
        <fullName evidence="2">Uncharacterized protein</fullName>
    </submittedName>
</protein>
<reference evidence="2" key="1">
    <citation type="journal article" date="2019" name="Environ. Microbiol.">
        <title>Fungal ecological strategies reflected in gene transcription - a case study of two litter decomposers.</title>
        <authorList>
            <person name="Barbi F."/>
            <person name="Kohler A."/>
            <person name="Barry K."/>
            <person name="Baskaran P."/>
            <person name="Daum C."/>
            <person name="Fauchery L."/>
            <person name="Ihrmark K."/>
            <person name="Kuo A."/>
            <person name="LaButti K."/>
            <person name="Lipzen A."/>
            <person name="Morin E."/>
            <person name="Grigoriev I.V."/>
            <person name="Henrissat B."/>
            <person name="Lindahl B."/>
            <person name="Martin F."/>
        </authorList>
    </citation>
    <scope>NUCLEOTIDE SEQUENCE</scope>
    <source>
        <strain evidence="2">JB14</strain>
    </source>
</reference>
<dbReference type="AlphaFoldDB" id="A0A6A4HTL2"/>
<dbReference type="OrthoDB" id="10634120at2759"/>
<feature type="compositionally biased region" description="Polar residues" evidence="1">
    <location>
        <begin position="20"/>
        <end position="29"/>
    </location>
</feature>
<organism evidence="2 3">
    <name type="scientific">Gymnopus androsaceus JB14</name>
    <dbReference type="NCBI Taxonomy" id="1447944"/>
    <lineage>
        <taxon>Eukaryota</taxon>
        <taxon>Fungi</taxon>
        <taxon>Dikarya</taxon>
        <taxon>Basidiomycota</taxon>
        <taxon>Agaricomycotina</taxon>
        <taxon>Agaricomycetes</taxon>
        <taxon>Agaricomycetidae</taxon>
        <taxon>Agaricales</taxon>
        <taxon>Marasmiineae</taxon>
        <taxon>Omphalotaceae</taxon>
        <taxon>Gymnopus</taxon>
    </lineage>
</organism>
<dbReference type="EMBL" id="ML769434">
    <property type="protein sequence ID" value="KAE9402532.1"/>
    <property type="molecule type" value="Genomic_DNA"/>
</dbReference>
<dbReference type="Proteomes" id="UP000799118">
    <property type="component" value="Unassembled WGS sequence"/>
</dbReference>
<proteinExistence type="predicted"/>
<accession>A0A6A4HTL2</accession>
<evidence type="ECO:0000313" key="2">
    <source>
        <dbReference type="EMBL" id="KAE9402532.1"/>
    </source>
</evidence>